<dbReference type="Pfam" id="PF01636">
    <property type="entry name" value="APH"/>
    <property type="match status" value="1"/>
</dbReference>
<dbReference type="InterPro" id="IPR011009">
    <property type="entry name" value="Kinase-like_dom_sf"/>
</dbReference>
<keyword evidence="3" id="KW-0547">Nucleotide-binding</keyword>
<dbReference type="PANTHER" id="PTHR34273">
    <property type="entry name" value="METHYLTHIORIBOSE KINASE"/>
    <property type="match status" value="1"/>
</dbReference>
<dbReference type="Gene3D" id="3.30.200.20">
    <property type="entry name" value="Phosphorylase Kinase, domain 1"/>
    <property type="match status" value="1"/>
</dbReference>
<dbReference type="EMBL" id="CAEZUJ010000025">
    <property type="protein sequence ID" value="CAB4600787.1"/>
    <property type="molecule type" value="Genomic_DNA"/>
</dbReference>
<evidence type="ECO:0000313" key="9">
    <source>
        <dbReference type="EMBL" id="CAB4870349.1"/>
    </source>
</evidence>
<keyword evidence="2" id="KW-0808">Transferase</keyword>
<dbReference type="PANTHER" id="PTHR34273:SF2">
    <property type="entry name" value="METHYLTHIORIBOSE KINASE"/>
    <property type="match status" value="1"/>
</dbReference>
<name>A0A6J6NPJ4_9ZZZZ</name>
<evidence type="ECO:0000256" key="1">
    <source>
        <dbReference type="ARBA" id="ARBA00010165"/>
    </source>
</evidence>
<evidence type="ECO:0000256" key="3">
    <source>
        <dbReference type="ARBA" id="ARBA00022741"/>
    </source>
</evidence>
<comment type="similarity">
    <text evidence="1">Belongs to the methylthioribose kinase family.</text>
</comment>
<evidence type="ECO:0000313" key="8">
    <source>
        <dbReference type="EMBL" id="CAB4688012.1"/>
    </source>
</evidence>
<dbReference type="EMBL" id="CAEZXH010000060">
    <property type="protein sequence ID" value="CAB4688012.1"/>
    <property type="molecule type" value="Genomic_DNA"/>
</dbReference>
<dbReference type="Gene3D" id="3.90.1200.10">
    <property type="match status" value="1"/>
</dbReference>
<evidence type="ECO:0000259" key="6">
    <source>
        <dbReference type="Pfam" id="PF01636"/>
    </source>
</evidence>
<sequence>MSSSDAEFATQTLLSLVPDAKEITAVTLSGGVSCDTIKVNWNNGSGVIKRALAQLRVPGTWEADVDRILAEGDAINMYHQLTPEFVPKLLGRNDDKLAIMLELAPEDMSEWRQQMLEGIVDPKIGSELGKVLGIWHNKTTGVQLPPRIENGKKRLYDLRAGAFYGGMAKIWPEYEPLISTCAKELMESMECAVHGDFSPKNILAGPSGTWVLDFEVTHQGAPVFDLAFMCAHLIIKSIHLEEQKDLLIATITNFLESYEEQRGEVPANLGHHVGIIIAVRVVGISQVKYLNEPAKLKVIEKARSLLNGADLL</sequence>
<protein>
    <submittedName>
        <fullName evidence="8">Unannotated protein</fullName>
    </submittedName>
</protein>
<dbReference type="InterPro" id="IPR002575">
    <property type="entry name" value="Aminoglycoside_PTrfase"/>
</dbReference>
<proteinExistence type="inferred from homology"/>
<dbReference type="AlphaFoldDB" id="A0A6J6NPJ4"/>
<evidence type="ECO:0000256" key="5">
    <source>
        <dbReference type="ARBA" id="ARBA00022840"/>
    </source>
</evidence>
<dbReference type="SUPFAM" id="SSF56112">
    <property type="entry name" value="Protein kinase-like (PK-like)"/>
    <property type="match status" value="1"/>
</dbReference>
<dbReference type="GO" id="GO:0005524">
    <property type="term" value="F:ATP binding"/>
    <property type="evidence" value="ECO:0007669"/>
    <property type="project" value="UniProtKB-KW"/>
</dbReference>
<dbReference type="EMBL" id="CAFBLI010000065">
    <property type="protein sequence ID" value="CAB4870349.1"/>
    <property type="molecule type" value="Genomic_DNA"/>
</dbReference>
<dbReference type="GO" id="GO:0016301">
    <property type="term" value="F:kinase activity"/>
    <property type="evidence" value="ECO:0007669"/>
    <property type="project" value="UniProtKB-KW"/>
</dbReference>
<keyword evidence="5" id="KW-0067">ATP-binding</keyword>
<evidence type="ECO:0000313" key="7">
    <source>
        <dbReference type="EMBL" id="CAB4600787.1"/>
    </source>
</evidence>
<gene>
    <name evidence="7" type="ORF">UFOPK1811_00779</name>
    <name evidence="8" type="ORF">UFOPK2360_00965</name>
    <name evidence="9" type="ORF">UFOPK3306_00893</name>
</gene>
<evidence type="ECO:0000256" key="2">
    <source>
        <dbReference type="ARBA" id="ARBA00022679"/>
    </source>
</evidence>
<evidence type="ECO:0000256" key="4">
    <source>
        <dbReference type="ARBA" id="ARBA00022777"/>
    </source>
</evidence>
<organism evidence="8">
    <name type="scientific">freshwater metagenome</name>
    <dbReference type="NCBI Taxonomy" id="449393"/>
    <lineage>
        <taxon>unclassified sequences</taxon>
        <taxon>metagenomes</taxon>
        <taxon>ecological metagenomes</taxon>
    </lineage>
</organism>
<accession>A0A6J6NPJ4</accession>
<feature type="domain" description="Aminoglycoside phosphotransferase" evidence="6">
    <location>
        <begin position="26"/>
        <end position="232"/>
    </location>
</feature>
<keyword evidence="4" id="KW-0418">Kinase</keyword>
<reference evidence="8" key="1">
    <citation type="submission" date="2020-05" db="EMBL/GenBank/DDBJ databases">
        <authorList>
            <person name="Chiriac C."/>
            <person name="Salcher M."/>
            <person name="Ghai R."/>
            <person name="Kavagutti S V."/>
        </authorList>
    </citation>
    <scope>NUCLEOTIDE SEQUENCE</scope>
</reference>